<keyword evidence="3" id="KW-1185">Reference proteome</keyword>
<dbReference type="Proteomes" id="UP000838412">
    <property type="component" value="Chromosome 4"/>
</dbReference>
<evidence type="ECO:0000313" key="3">
    <source>
        <dbReference type="Proteomes" id="UP000838412"/>
    </source>
</evidence>
<sequence length="121" mass="13040">MASATTCASQRSLLTEMSRPLEYVLQDTPVTREDTGLPSGVQTGASSHVRPLDSPLQEGLVEATERERERLGEWAGGQPKILTHSPPTTQQALSALECEPRTGEGLLANHPPVSAALRWLL</sequence>
<proteinExistence type="predicted"/>
<protein>
    <submittedName>
        <fullName evidence="2">Hypp2400 protein</fullName>
    </submittedName>
</protein>
<reference evidence="2" key="1">
    <citation type="submission" date="2022-01" db="EMBL/GenBank/DDBJ databases">
        <authorList>
            <person name="Braso-Vives M."/>
        </authorList>
    </citation>
    <scope>NUCLEOTIDE SEQUENCE</scope>
</reference>
<dbReference type="AlphaFoldDB" id="A0A8K0EMJ6"/>
<accession>A0A8K0EMJ6</accession>
<gene>
    <name evidence="2" type="primary">Hypp2400</name>
    <name evidence="2" type="ORF">BLAG_LOCUS16959</name>
</gene>
<evidence type="ECO:0000313" key="2">
    <source>
        <dbReference type="EMBL" id="CAH1261583.1"/>
    </source>
</evidence>
<evidence type="ECO:0000256" key="1">
    <source>
        <dbReference type="SAM" id="MobiDB-lite"/>
    </source>
</evidence>
<name>A0A8K0EMJ6_BRALA</name>
<feature type="region of interest" description="Disordered" evidence="1">
    <location>
        <begin position="28"/>
        <end position="56"/>
    </location>
</feature>
<dbReference type="EMBL" id="OV696689">
    <property type="protein sequence ID" value="CAH1261583.1"/>
    <property type="molecule type" value="Genomic_DNA"/>
</dbReference>
<organism evidence="2 3">
    <name type="scientific">Branchiostoma lanceolatum</name>
    <name type="common">Common lancelet</name>
    <name type="synonym">Amphioxus lanceolatum</name>
    <dbReference type="NCBI Taxonomy" id="7740"/>
    <lineage>
        <taxon>Eukaryota</taxon>
        <taxon>Metazoa</taxon>
        <taxon>Chordata</taxon>
        <taxon>Cephalochordata</taxon>
        <taxon>Leptocardii</taxon>
        <taxon>Amphioxiformes</taxon>
        <taxon>Branchiostomatidae</taxon>
        <taxon>Branchiostoma</taxon>
    </lineage>
</organism>